<evidence type="ECO:0000256" key="3">
    <source>
        <dbReference type="ARBA" id="ARBA00022692"/>
    </source>
</evidence>
<accession>A0A418KW64</accession>
<gene>
    <name evidence="8" type="ORF">DY240_04300</name>
</gene>
<feature type="transmembrane region" description="Helical" evidence="6">
    <location>
        <begin position="96"/>
        <end position="117"/>
    </location>
</feature>
<dbReference type="InterPro" id="IPR051401">
    <property type="entry name" value="GtrA_CellWall_Glycosyl"/>
</dbReference>
<dbReference type="RefSeq" id="WP_119658723.1">
    <property type="nucleotide sequence ID" value="NZ_QUAL01000037.1"/>
</dbReference>
<dbReference type="Proteomes" id="UP000284057">
    <property type="component" value="Unassembled WGS sequence"/>
</dbReference>
<sequence>MIGQALRFGVVGGINTATYYGLYLLMREWIGYLPAHVVAFVLSTIGSFFLNTLFTYRVRPTLRRFLLFPLSTVANFVVTTAGVVLLIGYAGMDERAAPLVAAAVAIPVTFVVARGLLIGRSGGESRADQPL</sequence>
<dbReference type="PANTHER" id="PTHR38459:SF1">
    <property type="entry name" value="PROPHAGE BACTOPRENOL-LINKED GLUCOSE TRANSLOCASE HOMOLOG"/>
    <property type="match status" value="1"/>
</dbReference>
<evidence type="ECO:0000256" key="6">
    <source>
        <dbReference type="SAM" id="Phobius"/>
    </source>
</evidence>
<feature type="domain" description="GtrA/DPMS transmembrane" evidence="7">
    <location>
        <begin position="7"/>
        <end position="114"/>
    </location>
</feature>
<keyword evidence="4 6" id="KW-1133">Transmembrane helix</keyword>
<dbReference type="AlphaFoldDB" id="A0A418KW64"/>
<comment type="similarity">
    <text evidence="2">Belongs to the GtrA family.</text>
</comment>
<evidence type="ECO:0000313" key="9">
    <source>
        <dbReference type="Proteomes" id="UP000284057"/>
    </source>
</evidence>
<name>A0A418KW64_9ACTN</name>
<evidence type="ECO:0000256" key="1">
    <source>
        <dbReference type="ARBA" id="ARBA00004141"/>
    </source>
</evidence>
<keyword evidence="3 6" id="KW-0812">Transmembrane</keyword>
<dbReference type="Pfam" id="PF04138">
    <property type="entry name" value="GtrA_DPMS_TM"/>
    <property type="match status" value="1"/>
</dbReference>
<keyword evidence="5 6" id="KW-0472">Membrane</keyword>
<feature type="transmembrane region" description="Helical" evidence="6">
    <location>
        <begin position="66"/>
        <end position="90"/>
    </location>
</feature>
<protein>
    <submittedName>
        <fullName evidence="8">GtrA family protein</fullName>
    </submittedName>
</protein>
<dbReference type="EMBL" id="QUAL01000037">
    <property type="protein sequence ID" value="RIQ34030.1"/>
    <property type="molecule type" value="Genomic_DNA"/>
</dbReference>
<dbReference type="GO" id="GO:0000271">
    <property type="term" value="P:polysaccharide biosynthetic process"/>
    <property type="evidence" value="ECO:0007669"/>
    <property type="project" value="InterPro"/>
</dbReference>
<reference evidence="8 9" key="1">
    <citation type="submission" date="2018-09" db="EMBL/GenBank/DDBJ databases">
        <title>Isolation, diversity and antifungal activity of actinobacteria from wheat.</title>
        <authorList>
            <person name="Han C."/>
        </authorList>
    </citation>
    <scope>NUCLEOTIDE SEQUENCE [LARGE SCALE GENOMIC DNA]</scope>
    <source>
        <strain evidence="8 9">NEAU-YY265</strain>
    </source>
</reference>
<proteinExistence type="inferred from homology"/>
<dbReference type="PANTHER" id="PTHR38459">
    <property type="entry name" value="PROPHAGE BACTOPRENOL-LINKED GLUCOSE TRANSLOCASE HOMOLOG"/>
    <property type="match status" value="1"/>
</dbReference>
<evidence type="ECO:0000313" key="8">
    <source>
        <dbReference type="EMBL" id="RIQ34030.1"/>
    </source>
</evidence>
<comment type="subcellular location">
    <subcellularLocation>
        <location evidence="1">Membrane</location>
        <topology evidence="1">Multi-pass membrane protein</topology>
    </subcellularLocation>
</comment>
<comment type="caution">
    <text evidence="8">The sequence shown here is derived from an EMBL/GenBank/DDBJ whole genome shotgun (WGS) entry which is preliminary data.</text>
</comment>
<dbReference type="GO" id="GO:0005886">
    <property type="term" value="C:plasma membrane"/>
    <property type="evidence" value="ECO:0007669"/>
    <property type="project" value="TreeGrafter"/>
</dbReference>
<evidence type="ECO:0000259" key="7">
    <source>
        <dbReference type="Pfam" id="PF04138"/>
    </source>
</evidence>
<feature type="transmembrane region" description="Helical" evidence="6">
    <location>
        <begin position="29"/>
        <end position="54"/>
    </location>
</feature>
<dbReference type="InterPro" id="IPR007267">
    <property type="entry name" value="GtrA_DPMS_TM"/>
</dbReference>
<evidence type="ECO:0000256" key="4">
    <source>
        <dbReference type="ARBA" id="ARBA00022989"/>
    </source>
</evidence>
<evidence type="ECO:0000256" key="2">
    <source>
        <dbReference type="ARBA" id="ARBA00009399"/>
    </source>
</evidence>
<dbReference type="OrthoDB" id="2666802at2"/>
<organism evidence="8 9">
    <name type="scientific">Jiangella rhizosphaerae</name>
    <dbReference type="NCBI Taxonomy" id="2293569"/>
    <lineage>
        <taxon>Bacteria</taxon>
        <taxon>Bacillati</taxon>
        <taxon>Actinomycetota</taxon>
        <taxon>Actinomycetes</taxon>
        <taxon>Jiangellales</taxon>
        <taxon>Jiangellaceae</taxon>
        <taxon>Jiangella</taxon>
    </lineage>
</organism>
<keyword evidence="9" id="KW-1185">Reference proteome</keyword>
<evidence type="ECO:0000256" key="5">
    <source>
        <dbReference type="ARBA" id="ARBA00023136"/>
    </source>
</evidence>